<protein>
    <submittedName>
        <fullName evidence="4">DUF4179 domain-containing protein</fullName>
    </submittedName>
</protein>
<keyword evidence="5" id="KW-1185">Reference proteome</keyword>
<dbReference type="Gene3D" id="2.60.40.1630">
    <property type="entry name" value="bacillus anthracis domain"/>
    <property type="match status" value="1"/>
</dbReference>
<accession>A0ABY8R7S2</accession>
<evidence type="ECO:0000259" key="2">
    <source>
        <dbReference type="Pfam" id="PF13786"/>
    </source>
</evidence>
<sequence length="452" mass="51582">MSKYNYIKIPDNIDDITKNAISKGRKQKNIRKYRNVMVASIATLVIGGGVMGVINPSLADSIPIVRNIVKYFDNNKDSRFKGDKHELEKTSKSLNLFVKDKEIEFKVNSISYDESCMTVFYTIKTDKNIKENYNVHENSLFAAPFINLYINGKEVNQYRNPELESKYVGSNKLEGIYRFDMSGIDIKANDKVELKTDNIFNTDGNWNIATNVDKSKTNVDSHIYKVNKKFTIGETNYDIKEVIISPLGNKMLLQTSELKDSNKSNEENELLAGFVLMDDKAKVLNTIDNGSYGPDERTGIATNSLEFIGADSSTKYLQVIPRKYIRFADDKMSEPESINSLPLTFKTSEVGKIKIDSFKVSGDKIELTYYKEGLVETEPYLEYFDKDGNKVDFGGLQDTYVDRKTGKYTKTIDLKRYKHNEEKIKSISKISVSYLNDVKLVKDKVIKIELNK</sequence>
<evidence type="ECO:0000313" key="5">
    <source>
        <dbReference type="Proteomes" id="UP001239169"/>
    </source>
</evidence>
<proteinExistence type="predicted"/>
<keyword evidence="4" id="KW-0614">Plasmid</keyword>
<geneLocation type="plasmid" evidence="4 5">
    <name>unnamed5</name>
</geneLocation>
<evidence type="ECO:0000259" key="3">
    <source>
        <dbReference type="Pfam" id="PF18705"/>
    </source>
</evidence>
<name>A0ABY8R7S2_PARBF</name>
<keyword evidence="1" id="KW-0812">Transmembrane</keyword>
<dbReference type="InterPro" id="IPR025436">
    <property type="entry name" value="DUF4179"/>
</dbReference>
<gene>
    <name evidence="4" type="ORF">QJS64_20775</name>
</gene>
<reference evidence="4 5" key="1">
    <citation type="submission" date="2023-04" db="EMBL/GenBank/DDBJ databases">
        <title>Bacteria Genome Submission.</title>
        <authorList>
            <person name="Isaac P."/>
        </authorList>
    </citation>
    <scope>NUCLEOTIDE SEQUENCE [LARGE SCALE GENOMIC DNA]</scope>
    <source>
        <strain evidence="4 5">SampleS7P1</strain>
        <plasmid evidence="4 5">unnamed5</plasmid>
    </source>
</reference>
<dbReference type="EMBL" id="CP124690">
    <property type="protein sequence ID" value="WGX77609.1"/>
    <property type="molecule type" value="Genomic_DNA"/>
</dbReference>
<feature type="domain" description="DUF4179" evidence="2">
    <location>
        <begin position="31"/>
        <end position="124"/>
    </location>
</feature>
<evidence type="ECO:0000256" key="1">
    <source>
        <dbReference type="SAM" id="Phobius"/>
    </source>
</evidence>
<dbReference type="Pfam" id="PF13786">
    <property type="entry name" value="DUF4179"/>
    <property type="match status" value="1"/>
</dbReference>
<feature type="domain" description="DUF5643" evidence="3">
    <location>
        <begin position="222"/>
        <end position="329"/>
    </location>
</feature>
<dbReference type="Proteomes" id="UP001239169">
    <property type="component" value="Plasmid unnamed5"/>
</dbReference>
<dbReference type="Pfam" id="PF18705">
    <property type="entry name" value="DUF5643"/>
    <property type="match status" value="1"/>
</dbReference>
<evidence type="ECO:0000313" key="4">
    <source>
        <dbReference type="EMBL" id="WGX77609.1"/>
    </source>
</evidence>
<keyword evidence="1" id="KW-1133">Transmembrane helix</keyword>
<organism evidence="4 5">
    <name type="scientific">Paraclostridium bifermentans</name>
    <name type="common">Clostridium bifermentans</name>
    <dbReference type="NCBI Taxonomy" id="1490"/>
    <lineage>
        <taxon>Bacteria</taxon>
        <taxon>Bacillati</taxon>
        <taxon>Bacillota</taxon>
        <taxon>Clostridia</taxon>
        <taxon>Peptostreptococcales</taxon>
        <taxon>Peptostreptococcaceae</taxon>
        <taxon>Paraclostridium</taxon>
    </lineage>
</organism>
<feature type="transmembrane region" description="Helical" evidence="1">
    <location>
        <begin position="33"/>
        <end position="54"/>
    </location>
</feature>
<dbReference type="InterPro" id="IPR040680">
    <property type="entry name" value="DUF5643"/>
</dbReference>
<keyword evidence="1" id="KW-0472">Membrane</keyword>